<keyword evidence="3 5" id="KW-1133">Transmembrane helix</keyword>
<feature type="transmembrane region" description="Helical" evidence="5">
    <location>
        <begin position="365"/>
        <end position="385"/>
    </location>
</feature>
<dbReference type="PANTHER" id="PTHR22950:SF702">
    <property type="entry name" value="AMINO ACID TRANSPORTER PROTEIN"/>
    <property type="match status" value="1"/>
</dbReference>
<dbReference type="PANTHER" id="PTHR22950">
    <property type="entry name" value="AMINO ACID TRANSPORTER"/>
    <property type="match status" value="1"/>
</dbReference>
<evidence type="ECO:0000256" key="3">
    <source>
        <dbReference type="ARBA" id="ARBA00022989"/>
    </source>
</evidence>
<feature type="transmembrane region" description="Helical" evidence="5">
    <location>
        <begin position="49"/>
        <end position="74"/>
    </location>
</feature>
<dbReference type="GO" id="GO:0015179">
    <property type="term" value="F:L-amino acid transmembrane transporter activity"/>
    <property type="evidence" value="ECO:0007669"/>
    <property type="project" value="TreeGrafter"/>
</dbReference>
<feature type="transmembrane region" description="Helical" evidence="5">
    <location>
        <begin position="20"/>
        <end position="43"/>
    </location>
</feature>
<dbReference type="Proteomes" id="UP001162131">
    <property type="component" value="Unassembled WGS sequence"/>
</dbReference>
<proteinExistence type="predicted"/>
<feature type="transmembrane region" description="Helical" evidence="5">
    <location>
        <begin position="177"/>
        <end position="197"/>
    </location>
</feature>
<evidence type="ECO:0000256" key="4">
    <source>
        <dbReference type="ARBA" id="ARBA00023136"/>
    </source>
</evidence>
<dbReference type="AlphaFoldDB" id="A0AAU9IM06"/>
<name>A0AAU9IM06_9CILI</name>
<feature type="transmembrane region" description="Helical" evidence="5">
    <location>
        <begin position="109"/>
        <end position="133"/>
    </location>
</feature>
<organism evidence="7 8">
    <name type="scientific">Blepharisma stoltei</name>
    <dbReference type="NCBI Taxonomy" id="1481888"/>
    <lineage>
        <taxon>Eukaryota</taxon>
        <taxon>Sar</taxon>
        <taxon>Alveolata</taxon>
        <taxon>Ciliophora</taxon>
        <taxon>Postciliodesmatophora</taxon>
        <taxon>Heterotrichea</taxon>
        <taxon>Heterotrichida</taxon>
        <taxon>Blepharismidae</taxon>
        <taxon>Blepharisma</taxon>
    </lineage>
</organism>
<accession>A0AAU9IM06</accession>
<feature type="transmembrane region" description="Helical" evidence="5">
    <location>
        <begin position="209"/>
        <end position="227"/>
    </location>
</feature>
<protein>
    <recommendedName>
        <fullName evidence="6">Amino acid transporter transmembrane domain-containing protein</fullName>
    </recommendedName>
</protein>
<feature type="domain" description="Amino acid transporter transmembrane" evidence="6">
    <location>
        <begin position="26"/>
        <end position="418"/>
    </location>
</feature>
<comment type="caution">
    <text evidence="7">The sequence shown here is derived from an EMBL/GenBank/DDBJ whole genome shotgun (WGS) entry which is preliminary data.</text>
</comment>
<feature type="transmembrane region" description="Helical" evidence="5">
    <location>
        <begin position="300"/>
        <end position="318"/>
    </location>
</feature>
<keyword evidence="2 5" id="KW-0812">Transmembrane</keyword>
<evidence type="ECO:0000256" key="2">
    <source>
        <dbReference type="ARBA" id="ARBA00022692"/>
    </source>
</evidence>
<feature type="transmembrane region" description="Helical" evidence="5">
    <location>
        <begin position="397"/>
        <end position="418"/>
    </location>
</feature>
<dbReference type="InterPro" id="IPR013057">
    <property type="entry name" value="AA_transpt_TM"/>
</dbReference>
<gene>
    <name evidence="7" type="ORF">BSTOLATCC_MIC9994</name>
</gene>
<evidence type="ECO:0000313" key="7">
    <source>
        <dbReference type="EMBL" id="CAG9314198.1"/>
    </source>
</evidence>
<keyword evidence="8" id="KW-1185">Reference proteome</keyword>
<sequence length="422" mass="46663">MSEDDKGKIKVKKSWIEKLFSPIIPGSVKSSVLSLCSITLGSGVLSLPLAVYTCGLALGMDLLIIGGLICSFYYKILIKASDMTKQYTHAGIAEALFGFYFKRGLEIGIILHCFGVVCAYQAIMSSFLCSVLHSFGVLAQPDDDQLRVTAIILINIFVIFPLSLFKEFSALRYASSISVISCIYITLVILFQTPAYLATNPGFMNNIKLFDFNIYVVDAMSITLFAYESSRAIPIIYQELNKRNYNRMSKVIDRGNGLMIVLYTVIGVFGFFSYMNKMPNLVVFRQTLDGTPNAYDWPMVYARLGVAMTIMMSIPMNINPTRLALTQIISGTNYKEDLARHVGLTAMLLFGSVLVAIAIPDAIFYFKILGGIFSVIMGVIYPCLIQMYLPESFTTKIVTVVLTVIVSLIGFSSVVITINSIS</sequence>
<dbReference type="GO" id="GO:0016020">
    <property type="term" value="C:membrane"/>
    <property type="evidence" value="ECO:0007669"/>
    <property type="project" value="UniProtKB-SubCell"/>
</dbReference>
<dbReference type="Pfam" id="PF01490">
    <property type="entry name" value="Aa_trans"/>
    <property type="match status" value="1"/>
</dbReference>
<evidence type="ECO:0000256" key="1">
    <source>
        <dbReference type="ARBA" id="ARBA00004141"/>
    </source>
</evidence>
<feature type="transmembrane region" description="Helical" evidence="5">
    <location>
        <begin position="145"/>
        <end position="165"/>
    </location>
</feature>
<feature type="transmembrane region" description="Helical" evidence="5">
    <location>
        <begin position="338"/>
        <end position="359"/>
    </location>
</feature>
<dbReference type="EMBL" id="CAJZBQ010000011">
    <property type="protein sequence ID" value="CAG9314198.1"/>
    <property type="molecule type" value="Genomic_DNA"/>
</dbReference>
<evidence type="ECO:0000313" key="8">
    <source>
        <dbReference type="Proteomes" id="UP001162131"/>
    </source>
</evidence>
<keyword evidence="4 5" id="KW-0472">Membrane</keyword>
<comment type="subcellular location">
    <subcellularLocation>
        <location evidence="1">Membrane</location>
        <topology evidence="1">Multi-pass membrane protein</topology>
    </subcellularLocation>
</comment>
<evidence type="ECO:0000256" key="5">
    <source>
        <dbReference type="SAM" id="Phobius"/>
    </source>
</evidence>
<evidence type="ECO:0000259" key="6">
    <source>
        <dbReference type="Pfam" id="PF01490"/>
    </source>
</evidence>
<reference evidence="7" key="1">
    <citation type="submission" date="2021-09" db="EMBL/GenBank/DDBJ databases">
        <authorList>
            <consortium name="AG Swart"/>
            <person name="Singh M."/>
            <person name="Singh A."/>
            <person name="Seah K."/>
            <person name="Emmerich C."/>
        </authorList>
    </citation>
    <scope>NUCLEOTIDE SEQUENCE</scope>
    <source>
        <strain evidence="7">ATCC30299</strain>
    </source>
</reference>
<feature type="transmembrane region" description="Helical" evidence="5">
    <location>
        <begin position="257"/>
        <end position="275"/>
    </location>
</feature>